<gene>
    <name evidence="1" type="ORF">LTS18_012816</name>
</gene>
<name>A0ACC3CXH0_9PEZI</name>
<comment type="caution">
    <text evidence="1">The sequence shown here is derived from an EMBL/GenBank/DDBJ whole genome shotgun (WGS) entry which is preliminary data.</text>
</comment>
<keyword evidence="2" id="KW-1185">Reference proteome</keyword>
<evidence type="ECO:0000313" key="1">
    <source>
        <dbReference type="EMBL" id="KAK3049081.1"/>
    </source>
</evidence>
<feature type="non-terminal residue" evidence="1">
    <location>
        <position position="1"/>
    </location>
</feature>
<dbReference type="EMBL" id="JAWDJW010010223">
    <property type="protein sequence ID" value="KAK3049081.1"/>
    <property type="molecule type" value="Genomic_DNA"/>
</dbReference>
<accession>A0ACC3CXH0</accession>
<sequence length="308" mass="34036">LDLLILGAGWTSTFLLPLLSSHDLTHAATTTSGHSVTGEDGNSYPTAAFKFDPSLDSAAQKSAFANLPTAKNVLITFPLTGEGQSKSVVEAYTQSHLKMREDPHFIQLGSTGIWQIEQKDLWTTRHSPYNRDSPRAIAETELLRLGGCVLNLAGLWGGPRDPKTWVGRVAKTKGDVKGKKSLHMVHGVDVARAVVGVMGRWEKARGERWMLTDGFVYDWWALMAGWGDVVQKQKEVGGLGEGCAGGGEESQGKRKEMEEPTEQCRWVYELMDEEGQRALPRSMEALGRCYDSRDFWKTFGLVPLKARI</sequence>
<protein>
    <submittedName>
        <fullName evidence="1">Uncharacterized protein</fullName>
    </submittedName>
</protein>
<dbReference type="Proteomes" id="UP001186974">
    <property type="component" value="Unassembled WGS sequence"/>
</dbReference>
<proteinExistence type="predicted"/>
<organism evidence="1 2">
    <name type="scientific">Coniosporium uncinatum</name>
    <dbReference type="NCBI Taxonomy" id="93489"/>
    <lineage>
        <taxon>Eukaryota</taxon>
        <taxon>Fungi</taxon>
        <taxon>Dikarya</taxon>
        <taxon>Ascomycota</taxon>
        <taxon>Pezizomycotina</taxon>
        <taxon>Dothideomycetes</taxon>
        <taxon>Dothideomycetes incertae sedis</taxon>
        <taxon>Coniosporium</taxon>
    </lineage>
</organism>
<evidence type="ECO:0000313" key="2">
    <source>
        <dbReference type="Proteomes" id="UP001186974"/>
    </source>
</evidence>
<reference evidence="1" key="1">
    <citation type="submission" date="2024-09" db="EMBL/GenBank/DDBJ databases">
        <title>Black Yeasts Isolated from many extreme environments.</title>
        <authorList>
            <person name="Coleine C."/>
            <person name="Stajich J.E."/>
            <person name="Selbmann L."/>
        </authorList>
    </citation>
    <scope>NUCLEOTIDE SEQUENCE</scope>
    <source>
        <strain evidence="1">CCFEE 5737</strain>
    </source>
</reference>